<dbReference type="InterPro" id="IPR005821">
    <property type="entry name" value="Ion_trans_dom"/>
</dbReference>
<feature type="transmembrane region" description="Helical" evidence="9">
    <location>
        <begin position="76"/>
        <end position="97"/>
    </location>
</feature>
<evidence type="ECO:0000259" key="10">
    <source>
        <dbReference type="PROSITE" id="PS50042"/>
    </source>
</evidence>
<evidence type="ECO:0000313" key="11">
    <source>
        <dbReference type="EMBL" id="CAK9034243.1"/>
    </source>
</evidence>
<dbReference type="InterPro" id="IPR014710">
    <property type="entry name" value="RmlC-like_jellyroll"/>
</dbReference>
<dbReference type="PANTHER" id="PTHR47823:SF9">
    <property type="entry name" value="CHROMOSOME UNDETERMINED SCAFFOLD_10, WHOLE GENOME SHOTGUN SEQUENCE"/>
    <property type="match status" value="1"/>
</dbReference>
<dbReference type="PRINTS" id="PR01463">
    <property type="entry name" value="EAGCHANLFMLY"/>
</dbReference>
<evidence type="ECO:0000256" key="4">
    <source>
        <dbReference type="ARBA" id="ARBA00022989"/>
    </source>
</evidence>
<keyword evidence="4 9" id="KW-1133">Transmembrane helix</keyword>
<proteinExistence type="predicted"/>
<keyword evidence="3 9" id="KW-0812">Transmembrane</keyword>
<evidence type="ECO:0000313" key="12">
    <source>
        <dbReference type="Proteomes" id="UP001642484"/>
    </source>
</evidence>
<dbReference type="PANTHER" id="PTHR47823">
    <property type="entry name" value="ION_TRANS DOMAIN-CONTAINING PROTEIN"/>
    <property type="match status" value="1"/>
</dbReference>
<name>A0ABP0L504_9DINO</name>
<evidence type="ECO:0000256" key="8">
    <source>
        <dbReference type="SAM" id="MobiDB-lite"/>
    </source>
</evidence>
<keyword evidence="12" id="KW-1185">Reference proteome</keyword>
<evidence type="ECO:0000256" key="9">
    <source>
        <dbReference type="SAM" id="Phobius"/>
    </source>
</evidence>
<keyword evidence="5" id="KW-0406">Ion transport</keyword>
<evidence type="ECO:0000256" key="5">
    <source>
        <dbReference type="ARBA" id="ARBA00023065"/>
    </source>
</evidence>
<dbReference type="Proteomes" id="UP001642484">
    <property type="component" value="Unassembled WGS sequence"/>
</dbReference>
<dbReference type="SUPFAM" id="SSF51206">
    <property type="entry name" value="cAMP-binding domain-like"/>
    <property type="match status" value="1"/>
</dbReference>
<reference evidence="11 12" key="1">
    <citation type="submission" date="2024-02" db="EMBL/GenBank/DDBJ databases">
        <authorList>
            <person name="Chen Y."/>
            <person name="Shah S."/>
            <person name="Dougan E. K."/>
            <person name="Thang M."/>
            <person name="Chan C."/>
        </authorList>
    </citation>
    <scope>NUCLEOTIDE SEQUENCE [LARGE SCALE GENOMIC DNA]</scope>
</reference>
<dbReference type="SUPFAM" id="SSF81324">
    <property type="entry name" value="Voltage-gated potassium channels"/>
    <property type="match status" value="1"/>
</dbReference>
<dbReference type="PROSITE" id="PS50042">
    <property type="entry name" value="CNMP_BINDING_3"/>
    <property type="match status" value="1"/>
</dbReference>
<evidence type="ECO:0000256" key="6">
    <source>
        <dbReference type="ARBA" id="ARBA00023136"/>
    </source>
</evidence>
<dbReference type="InterPro" id="IPR000595">
    <property type="entry name" value="cNMP-bd_dom"/>
</dbReference>
<feature type="transmembrane region" description="Helical" evidence="9">
    <location>
        <begin position="290"/>
        <end position="310"/>
    </location>
</feature>
<feature type="transmembrane region" description="Helical" evidence="9">
    <location>
        <begin position="233"/>
        <end position="256"/>
    </location>
</feature>
<dbReference type="Gene3D" id="2.60.120.10">
    <property type="entry name" value="Jelly Rolls"/>
    <property type="match status" value="1"/>
</dbReference>
<feature type="transmembrane region" description="Helical" evidence="9">
    <location>
        <begin position="317"/>
        <end position="339"/>
    </location>
</feature>
<dbReference type="EMBL" id="CAXAMN010011113">
    <property type="protein sequence ID" value="CAK9034243.1"/>
    <property type="molecule type" value="Genomic_DNA"/>
</dbReference>
<keyword evidence="6 9" id="KW-0472">Membrane</keyword>
<evidence type="ECO:0000256" key="7">
    <source>
        <dbReference type="ARBA" id="ARBA00023303"/>
    </source>
</evidence>
<dbReference type="Pfam" id="PF00520">
    <property type="entry name" value="Ion_trans"/>
    <property type="match status" value="1"/>
</dbReference>
<gene>
    <name evidence="11" type="ORF">CCMP2556_LOCUS19401</name>
</gene>
<feature type="transmembrane region" description="Helical" evidence="9">
    <location>
        <begin position="112"/>
        <end position="134"/>
    </location>
</feature>
<evidence type="ECO:0000256" key="2">
    <source>
        <dbReference type="ARBA" id="ARBA00022448"/>
    </source>
</evidence>
<accession>A0ABP0L504</accession>
<protein>
    <recommendedName>
        <fullName evidence="10">Cyclic nucleotide-binding domain-containing protein</fullName>
    </recommendedName>
</protein>
<comment type="caution">
    <text evidence="11">The sequence shown here is derived from an EMBL/GenBank/DDBJ whole genome shotgun (WGS) entry which is preliminary data.</text>
</comment>
<feature type="domain" description="Cyclic nucleotide-binding" evidence="10">
    <location>
        <begin position="447"/>
        <end position="562"/>
    </location>
</feature>
<keyword evidence="7" id="KW-0407">Ion channel</keyword>
<evidence type="ECO:0000256" key="1">
    <source>
        <dbReference type="ARBA" id="ARBA00004141"/>
    </source>
</evidence>
<dbReference type="Gene3D" id="1.10.287.70">
    <property type="match status" value="1"/>
</dbReference>
<evidence type="ECO:0000256" key="3">
    <source>
        <dbReference type="ARBA" id="ARBA00022692"/>
    </source>
</evidence>
<dbReference type="InterPro" id="IPR018490">
    <property type="entry name" value="cNMP-bd_dom_sf"/>
</dbReference>
<feature type="region of interest" description="Disordered" evidence="8">
    <location>
        <begin position="601"/>
        <end position="627"/>
    </location>
</feature>
<dbReference type="CDD" id="cd00038">
    <property type="entry name" value="CAP_ED"/>
    <property type="match status" value="1"/>
</dbReference>
<comment type="subcellular location">
    <subcellularLocation>
        <location evidence="1">Membrane</location>
        <topology evidence="1">Multi-pass membrane protein</topology>
    </subcellularLocation>
</comment>
<organism evidence="11 12">
    <name type="scientific">Durusdinium trenchii</name>
    <dbReference type="NCBI Taxonomy" id="1381693"/>
    <lineage>
        <taxon>Eukaryota</taxon>
        <taxon>Sar</taxon>
        <taxon>Alveolata</taxon>
        <taxon>Dinophyceae</taxon>
        <taxon>Suessiales</taxon>
        <taxon>Symbiodiniaceae</taxon>
        <taxon>Durusdinium</taxon>
    </lineage>
</organism>
<sequence length="727" mass="83031">MERAKTHMERAKTHSESAPRVEDLVVAVRGRSLAGTKEFFSEESYESDRGRSKAATTRRFGIHRLIMYPDNNFRRIWTALVVGLLMYTGTIFIYRLIFVRFYVPRELEVPKFWTAFDSIVDVMFVVDLLIQFLFTYTSEKGTEVAVPRKIAVRYLSGWFWVNAISCIPEEVASLVYASMVGDATESSPTGGHRSLRLVRMQRMTKIVRMLRLVKLTQLTERLNLDTYIQRYKVVAVLNTLFGLVWAVHVMACGWYLCAALHADPLETWLARRHVGVDQEMLLNFPPLDQWAHSMYFVFAVFTTVGFGDISAFTTGEIIYCTLTMMVGAIVHSLIVGQVISEVTSDNTVNAFLKNKLKLAKEFAAHANLDAAGSKALSLWLETNARDLMTEQFKLDEMHQLVANDMPLSLMKELHGRLFKGQLVRNGFLRVPFVVTTPPRLPLLLSLALTPKFYENGHLLYHAGDSAFHMFLVLSGTFAFVARPERPSKSPRANEMWPYQLFSHNSYFGNFELHGGVKQFRRCNARCESEKGQALRLPREHYSRLCGEFPQFCAAWYSECLRREALRCRLLEMHTKMLNYRVLAARRLQRYFRSVKADWDRRKNQDDDSTGLPSEIRRHSWHSSSGEMSASVGTLSVDSMLDQSRGLEWKSSVTRRASFKQKCEEDPLARQQQLLDHVSALQATAEKQGEAIERLRWEMRQAIAGVAALVSEKLGDGSVSPARPNLVL</sequence>
<dbReference type="InterPro" id="IPR003938">
    <property type="entry name" value="K_chnl_volt-dep_EAG/ELK/ERG"/>
</dbReference>
<keyword evidence="2" id="KW-0813">Transport</keyword>